<keyword evidence="3" id="KW-0862">Zinc</keyword>
<evidence type="ECO:0000259" key="5">
    <source>
        <dbReference type="PROSITE" id="PS50865"/>
    </source>
</evidence>
<evidence type="ECO:0000256" key="2">
    <source>
        <dbReference type="ARBA" id="ARBA00022771"/>
    </source>
</evidence>
<dbReference type="InterPro" id="IPR002893">
    <property type="entry name" value="Znf_MYND"/>
</dbReference>
<evidence type="ECO:0000256" key="3">
    <source>
        <dbReference type="ARBA" id="ARBA00022833"/>
    </source>
</evidence>
<reference evidence="6 7" key="1">
    <citation type="submission" date="2020-07" db="EMBL/GenBank/DDBJ databases">
        <title>Comparative genomics of pyrophilous fungi reveals a link between fire events and developmental genes.</title>
        <authorList>
            <consortium name="DOE Joint Genome Institute"/>
            <person name="Steindorff A.S."/>
            <person name="Carver A."/>
            <person name="Calhoun S."/>
            <person name="Stillman K."/>
            <person name="Liu H."/>
            <person name="Lipzen A."/>
            <person name="Pangilinan J."/>
            <person name="Labutti K."/>
            <person name="Bruns T.D."/>
            <person name="Grigoriev I.V."/>
        </authorList>
    </citation>
    <scope>NUCLEOTIDE SEQUENCE [LARGE SCALE GENOMIC DNA]</scope>
    <source>
        <strain evidence="6 7">CBS 144469</strain>
    </source>
</reference>
<name>A0A8H6HNQ6_9AGAR</name>
<keyword evidence="7" id="KW-1185">Reference proteome</keyword>
<feature type="domain" description="MYND-type" evidence="5">
    <location>
        <begin position="308"/>
        <end position="354"/>
    </location>
</feature>
<dbReference type="EMBL" id="JACGCI010000060">
    <property type="protein sequence ID" value="KAF6749846.1"/>
    <property type="molecule type" value="Genomic_DNA"/>
</dbReference>
<dbReference type="PROSITE" id="PS50865">
    <property type="entry name" value="ZF_MYND_2"/>
    <property type="match status" value="1"/>
</dbReference>
<keyword evidence="1" id="KW-0479">Metal-binding</keyword>
<dbReference type="SUPFAM" id="SSF48452">
    <property type="entry name" value="TPR-like"/>
    <property type="match status" value="1"/>
</dbReference>
<dbReference type="SUPFAM" id="SSF144232">
    <property type="entry name" value="HIT/MYND zinc finger-like"/>
    <property type="match status" value="1"/>
</dbReference>
<proteinExistence type="predicted"/>
<dbReference type="InterPro" id="IPR011990">
    <property type="entry name" value="TPR-like_helical_dom_sf"/>
</dbReference>
<dbReference type="Pfam" id="PF01753">
    <property type="entry name" value="zf-MYND"/>
    <property type="match status" value="1"/>
</dbReference>
<evidence type="ECO:0000256" key="4">
    <source>
        <dbReference type="PROSITE-ProRule" id="PRU00134"/>
    </source>
</evidence>
<dbReference type="GO" id="GO:0008270">
    <property type="term" value="F:zinc ion binding"/>
    <property type="evidence" value="ECO:0007669"/>
    <property type="project" value="UniProtKB-KW"/>
</dbReference>
<sequence>MDRRHGTEGKYGIAGGQLVSKESERNLNIARDLCQRRKPNEAVPYIMKALEDPHNLDAAIELAFVAPTPKDCVQVLEEAARRGKKILLEEWLGPKAFDDDGEFVGNYWALLETRPYMRVLQAIARMTFETGQYTKSTKTQIEMLRLCPGDNLAVRKNLGSALIRDGRYADALYFAQAWLHDVFVTAPVRGGTLFKEPSKDTLSDEQEAKFSTYCCGELIHTAALASFKLFGDCEQSRQYLRIASKANPHILLRILGKIRRPDEINRLPRTINGPEDAHDYLWLSQDLWMEDSVWEWANNNPDARQVILKNCSRPGCRVREADIAQFKRCSACHLVSYCDPQCQRAHWSEHKKACKEHQAIKAATKAFSLGKPVAKDAIIMAATDFTPNGIVTTVPKRKKT</sequence>
<evidence type="ECO:0000256" key="1">
    <source>
        <dbReference type="ARBA" id="ARBA00022723"/>
    </source>
</evidence>
<evidence type="ECO:0000313" key="6">
    <source>
        <dbReference type="EMBL" id="KAF6749846.1"/>
    </source>
</evidence>
<dbReference type="OrthoDB" id="432970at2759"/>
<dbReference type="Gene3D" id="1.25.40.10">
    <property type="entry name" value="Tetratricopeptide repeat domain"/>
    <property type="match status" value="1"/>
</dbReference>
<dbReference type="PROSITE" id="PS01360">
    <property type="entry name" value="ZF_MYND_1"/>
    <property type="match status" value="1"/>
</dbReference>
<accession>A0A8H6HNQ6</accession>
<comment type="caution">
    <text evidence="6">The sequence shown here is derived from an EMBL/GenBank/DDBJ whole genome shotgun (WGS) entry which is preliminary data.</text>
</comment>
<dbReference type="Gene3D" id="6.10.140.2220">
    <property type="match status" value="1"/>
</dbReference>
<dbReference type="AlphaFoldDB" id="A0A8H6HNQ6"/>
<gene>
    <name evidence="6" type="ORF">DFP72DRAFT_1072764</name>
</gene>
<dbReference type="Proteomes" id="UP000521943">
    <property type="component" value="Unassembled WGS sequence"/>
</dbReference>
<evidence type="ECO:0000313" key="7">
    <source>
        <dbReference type="Proteomes" id="UP000521943"/>
    </source>
</evidence>
<organism evidence="6 7">
    <name type="scientific">Ephemerocybe angulata</name>
    <dbReference type="NCBI Taxonomy" id="980116"/>
    <lineage>
        <taxon>Eukaryota</taxon>
        <taxon>Fungi</taxon>
        <taxon>Dikarya</taxon>
        <taxon>Basidiomycota</taxon>
        <taxon>Agaricomycotina</taxon>
        <taxon>Agaricomycetes</taxon>
        <taxon>Agaricomycetidae</taxon>
        <taxon>Agaricales</taxon>
        <taxon>Agaricineae</taxon>
        <taxon>Psathyrellaceae</taxon>
        <taxon>Ephemerocybe</taxon>
    </lineage>
</organism>
<protein>
    <recommendedName>
        <fullName evidence="5">MYND-type domain-containing protein</fullName>
    </recommendedName>
</protein>
<keyword evidence="2 4" id="KW-0863">Zinc-finger</keyword>